<dbReference type="RefSeq" id="WP_102777666.1">
    <property type="nucleotide sequence ID" value="NZ_CBCSGP010000005.1"/>
</dbReference>
<accession>A0A2N8LBJ3</accession>
<evidence type="ECO:0000313" key="1">
    <source>
        <dbReference type="EMBL" id="PND47530.1"/>
    </source>
</evidence>
<dbReference type="InterPro" id="IPR010368">
    <property type="entry name" value="Com_YlbF"/>
</dbReference>
<dbReference type="EMBL" id="LOCM01000024">
    <property type="protein sequence ID" value="PND47530.1"/>
    <property type="molecule type" value="Genomic_DNA"/>
</dbReference>
<evidence type="ECO:0000313" key="2">
    <source>
        <dbReference type="Proteomes" id="UP000235963"/>
    </source>
</evidence>
<evidence type="ECO:0008006" key="3">
    <source>
        <dbReference type="Google" id="ProtNLM"/>
    </source>
</evidence>
<dbReference type="Gene3D" id="1.20.1500.10">
    <property type="entry name" value="YheA/YmcA-like"/>
    <property type="match status" value="1"/>
</dbReference>
<reference evidence="1 2" key="1">
    <citation type="submission" date="2015-12" db="EMBL/GenBank/DDBJ databases">
        <title>Streptococcus penaeicida sp. nov.</title>
        <authorList>
            <person name="Gomez-Gil B."/>
            <person name="Morales-Covarrubias M."/>
        </authorList>
    </citation>
    <scope>NUCLEOTIDE SEQUENCE [LARGE SCALE GENOMIC DNA]</scope>
    <source>
        <strain evidence="1 2">CAIM 1838</strain>
    </source>
</reference>
<proteinExistence type="predicted"/>
<sequence length="158" mass="18135">MLVINQDLLAIDDAIDKLVEDIKKTGEFQSYLEVKRHFINDHNLQREIGSFQNLVREFSAQDKYASYQPESKMLKKQLLAKKRELDLTPLVVALRLAEVDLQAVLARITDQVAHQVSETIYVDSGLPLASRHEKVSRGIYQNIKEKDIACLNDKKELD</sequence>
<keyword evidence="2" id="KW-1185">Reference proteome</keyword>
<dbReference type="InterPro" id="IPR023378">
    <property type="entry name" value="YheA/YmcA-like_dom_sf"/>
</dbReference>
<gene>
    <name evidence="1" type="ORF">AT575_06470</name>
</gene>
<dbReference type="OrthoDB" id="2242751at2"/>
<dbReference type="PANTHER" id="PTHR38448:SF2">
    <property type="entry name" value="REGULATORY PROTEIN YLBF"/>
    <property type="match status" value="1"/>
</dbReference>
<protein>
    <recommendedName>
        <fullName evidence="3">Regulatory protein ylbF</fullName>
    </recommendedName>
</protein>
<dbReference type="AlphaFoldDB" id="A0A2N8LBJ3"/>
<comment type="caution">
    <text evidence="1">The sequence shown here is derived from an EMBL/GenBank/DDBJ whole genome shotgun (WGS) entry which is preliminary data.</text>
</comment>
<dbReference type="InterPro" id="IPR052767">
    <property type="entry name" value="Bact_com_dev_regulator"/>
</dbReference>
<dbReference type="SUPFAM" id="SSF158622">
    <property type="entry name" value="YheA/YmcA-like"/>
    <property type="match status" value="1"/>
</dbReference>
<name>A0A2N8LBJ3_9STRE</name>
<dbReference type="Proteomes" id="UP000235963">
    <property type="component" value="Unassembled WGS sequence"/>
</dbReference>
<dbReference type="Pfam" id="PF06133">
    <property type="entry name" value="Com_YlbF"/>
    <property type="match status" value="1"/>
</dbReference>
<organism evidence="1 2">
    <name type="scientific">Streptococcus penaeicida</name>
    <dbReference type="NCBI Taxonomy" id="1765960"/>
    <lineage>
        <taxon>Bacteria</taxon>
        <taxon>Bacillati</taxon>
        <taxon>Bacillota</taxon>
        <taxon>Bacilli</taxon>
        <taxon>Lactobacillales</taxon>
        <taxon>Streptococcaceae</taxon>
        <taxon>Streptococcus</taxon>
    </lineage>
</organism>
<dbReference type="PANTHER" id="PTHR38448">
    <property type="entry name" value="REGULATORY PROTEIN YLBF-RELATED"/>
    <property type="match status" value="1"/>
</dbReference>